<keyword evidence="2 4" id="KW-0863">Zinc-finger</keyword>
<dbReference type="Proteomes" id="UP000692954">
    <property type="component" value="Unassembled WGS sequence"/>
</dbReference>
<keyword evidence="8" id="KW-1185">Reference proteome</keyword>
<evidence type="ECO:0000256" key="1">
    <source>
        <dbReference type="ARBA" id="ARBA00022723"/>
    </source>
</evidence>
<keyword evidence="5" id="KW-0472">Membrane</keyword>
<dbReference type="OrthoDB" id="303297at2759"/>
<feature type="domain" description="RING-type" evidence="6">
    <location>
        <begin position="319"/>
        <end position="362"/>
    </location>
</feature>
<dbReference type="FunFam" id="3.30.40.10:FF:000612">
    <property type="entry name" value="Uncharacterized protein"/>
    <property type="match status" value="1"/>
</dbReference>
<comment type="caution">
    <text evidence="7">The sequence shown here is derived from an EMBL/GenBank/DDBJ whole genome shotgun (WGS) entry which is preliminary data.</text>
</comment>
<evidence type="ECO:0000256" key="4">
    <source>
        <dbReference type="PROSITE-ProRule" id="PRU00175"/>
    </source>
</evidence>
<dbReference type="AlphaFoldDB" id="A0A8S1RDT0"/>
<keyword evidence="5" id="KW-0812">Transmembrane</keyword>
<dbReference type="PANTHER" id="PTHR45969:SF69">
    <property type="entry name" value="FINGER DOMAIN PROTEIN, PUTATIVE (AFU_ORTHOLOGUE AFUA_3G12190)-RELATED"/>
    <property type="match status" value="1"/>
</dbReference>
<reference evidence="7" key="1">
    <citation type="submission" date="2021-01" db="EMBL/GenBank/DDBJ databases">
        <authorList>
            <consortium name="Genoscope - CEA"/>
            <person name="William W."/>
        </authorList>
    </citation>
    <scope>NUCLEOTIDE SEQUENCE</scope>
</reference>
<feature type="transmembrane region" description="Helical" evidence="5">
    <location>
        <begin position="109"/>
        <end position="130"/>
    </location>
</feature>
<evidence type="ECO:0000313" key="8">
    <source>
        <dbReference type="Proteomes" id="UP000692954"/>
    </source>
</evidence>
<dbReference type="GO" id="GO:0008270">
    <property type="term" value="F:zinc ion binding"/>
    <property type="evidence" value="ECO:0007669"/>
    <property type="project" value="UniProtKB-KW"/>
</dbReference>
<dbReference type="EMBL" id="CAJJDN010000160">
    <property type="protein sequence ID" value="CAD8125543.1"/>
    <property type="molecule type" value="Genomic_DNA"/>
</dbReference>
<keyword evidence="3" id="KW-0862">Zinc</keyword>
<dbReference type="GO" id="GO:0016567">
    <property type="term" value="P:protein ubiquitination"/>
    <property type="evidence" value="ECO:0007669"/>
    <property type="project" value="TreeGrafter"/>
</dbReference>
<evidence type="ECO:0000259" key="6">
    <source>
        <dbReference type="PROSITE" id="PS50089"/>
    </source>
</evidence>
<evidence type="ECO:0000313" key="7">
    <source>
        <dbReference type="EMBL" id="CAD8125543.1"/>
    </source>
</evidence>
<dbReference type="GO" id="GO:0061630">
    <property type="term" value="F:ubiquitin protein ligase activity"/>
    <property type="evidence" value="ECO:0007669"/>
    <property type="project" value="TreeGrafter"/>
</dbReference>
<dbReference type="PROSITE" id="PS50089">
    <property type="entry name" value="ZF_RING_2"/>
    <property type="match status" value="1"/>
</dbReference>
<gene>
    <name evidence="7" type="ORF">PSON_ATCC_30995.1.T1600004</name>
</gene>
<keyword evidence="5" id="KW-1133">Transmembrane helix</keyword>
<keyword evidence="1" id="KW-0479">Metal-binding</keyword>
<name>A0A8S1RDT0_9CILI</name>
<organism evidence="7 8">
    <name type="scientific">Paramecium sonneborni</name>
    <dbReference type="NCBI Taxonomy" id="65129"/>
    <lineage>
        <taxon>Eukaryota</taxon>
        <taxon>Sar</taxon>
        <taxon>Alveolata</taxon>
        <taxon>Ciliophora</taxon>
        <taxon>Intramacronucleata</taxon>
        <taxon>Oligohymenophorea</taxon>
        <taxon>Peniculida</taxon>
        <taxon>Parameciidae</taxon>
        <taxon>Paramecium</taxon>
    </lineage>
</organism>
<feature type="transmembrane region" description="Helical" evidence="5">
    <location>
        <begin position="246"/>
        <end position="279"/>
    </location>
</feature>
<dbReference type="PANTHER" id="PTHR45969">
    <property type="entry name" value="RING ZINC FINGER PROTEIN-RELATED"/>
    <property type="match status" value="1"/>
</dbReference>
<protein>
    <recommendedName>
        <fullName evidence="6">RING-type domain-containing protein</fullName>
    </recommendedName>
</protein>
<evidence type="ECO:0000256" key="5">
    <source>
        <dbReference type="SAM" id="Phobius"/>
    </source>
</evidence>
<feature type="transmembrane region" description="Helical" evidence="5">
    <location>
        <begin position="136"/>
        <end position="158"/>
    </location>
</feature>
<dbReference type="Pfam" id="PF13639">
    <property type="entry name" value="zf-RING_2"/>
    <property type="match status" value="1"/>
</dbReference>
<sequence>MISFYLMLNVNQTYRANRIVYPEVPFTNKQSRYSKLKEKRPPNNILNIIILCYNDYFYQYCMLNEASIFWNSDNQSDIFRPENSYLELSLIISDNYIPILPRAIKEGNVLCLILCFYYLIKLFVTLSQYQEIEEPLFSILILIMGLHDVINILHYLIIGILTQYIGSIDVQNFHRQLNLLSLNSSITQIIIQEFISYYRPVNGLLIIDIIEQKSFCFNCTIIKLLHYFISVYTLIIMLFITTETPILIQIYIILLIIYWFIPILMCFVWPFVMLWFIVLRQELYYQQNRNIIIRFYDQLQNIKFRKLKEQRPSMQQNDCPICYEQINESHSVIQLPCHKEHYFHADCCRQWLGRDPRCPLCRYGLEQPKEVALLEFI</sequence>
<evidence type="ECO:0000256" key="2">
    <source>
        <dbReference type="ARBA" id="ARBA00022771"/>
    </source>
</evidence>
<evidence type="ECO:0000256" key="3">
    <source>
        <dbReference type="ARBA" id="ARBA00022833"/>
    </source>
</evidence>
<dbReference type="InterPro" id="IPR001841">
    <property type="entry name" value="Znf_RING"/>
</dbReference>
<proteinExistence type="predicted"/>
<accession>A0A8S1RDT0</accession>